<evidence type="ECO:0000256" key="2">
    <source>
        <dbReference type="ARBA" id="ARBA00022737"/>
    </source>
</evidence>
<dbReference type="Gene3D" id="1.25.40.10">
    <property type="entry name" value="Tetratricopeptide repeat domain"/>
    <property type="match status" value="3"/>
</dbReference>
<gene>
    <name evidence="5" type="ORF">AXF42_Ash009901</name>
</gene>
<dbReference type="InterPro" id="IPR011990">
    <property type="entry name" value="TPR-like_helical_dom_sf"/>
</dbReference>
<dbReference type="PANTHER" id="PTHR47447">
    <property type="entry name" value="OS03G0856100 PROTEIN"/>
    <property type="match status" value="1"/>
</dbReference>
<dbReference type="EC" id="2.1.1.204" evidence="5"/>
<feature type="repeat" description="PPR" evidence="3">
    <location>
        <begin position="210"/>
        <end position="244"/>
    </location>
</feature>
<name>A0A2I0AC88_9ASPA</name>
<keyword evidence="6" id="KW-1185">Reference proteome</keyword>
<feature type="repeat" description="PPR" evidence="3">
    <location>
        <begin position="136"/>
        <end position="170"/>
    </location>
</feature>
<organism evidence="5 6">
    <name type="scientific">Apostasia shenzhenica</name>
    <dbReference type="NCBI Taxonomy" id="1088818"/>
    <lineage>
        <taxon>Eukaryota</taxon>
        <taxon>Viridiplantae</taxon>
        <taxon>Streptophyta</taxon>
        <taxon>Embryophyta</taxon>
        <taxon>Tracheophyta</taxon>
        <taxon>Spermatophyta</taxon>
        <taxon>Magnoliopsida</taxon>
        <taxon>Liliopsida</taxon>
        <taxon>Asparagales</taxon>
        <taxon>Orchidaceae</taxon>
        <taxon>Apostasioideae</taxon>
        <taxon>Apostasia</taxon>
    </lineage>
</organism>
<dbReference type="Pfam" id="PF13041">
    <property type="entry name" value="PPR_2"/>
    <property type="match status" value="2"/>
</dbReference>
<dbReference type="NCBIfam" id="TIGR00756">
    <property type="entry name" value="PPR"/>
    <property type="match status" value="6"/>
</dbReference>
<sequence length="465" mass="52829">MLSRVRRARTGLRRSCPRKSPQRRTPPEKEPIPALQELKSVAAGDPTAALCRLLSSSDPALHDYPACSSLLYRLARARLFPELEALLLFVRSRRIPCKDSLFSALIRHFSRASLPDKALGLFLSIPSFNCPPGSPSTQTFNHLLDSLVDNGRHDEAESLFSRSSDFGLRRNHVSYNVILKGRLQRLGKDDGFAYARQLFDEMRKRGIGPSVVSYNLLIGFLTKNNNLSKAMDLKEKMIREGTYPNAVTYAILMKGLCSSDNYAAAKKLMFDMEYNGCKTKLVNYGVLMSDCRRRGDMEEMRKLFAEMRIRRMKPDDVIYSILINSFCTNGGVRDAYKVFVEMQVKGKFRPNAAIYRMMVDGFCKAGEFEKGLGVLNAMLASGHYPRVKTFECLISWLFEGGRVREICFLFEEMEKMKKGLALDVWHSLVKTVCLKCDDFADLLCELTSMAFVEDEENTFHHLHPP</sequence>
<feature type="repeat" description="PPR" evidence="3">
    <location>
        <begin position="280"/>
        <end position="314"/>
    </location>
</feature>
<dbReference type="AlphaFoldDB" id="A0A2I0AC88"/>
<feature type="region of interest" description="Disordered" evidence="4">
    <location>
        <begin position="1"/>
        <end position="30"/>
    </location>
</feature>
<feature type="repeat" description="PPR" evidence="3">
    <location>
        <begin position="245"/>
        <end position="279"/>
    </location>
</feature>
<dbReference type="GO" id="GO:0008168">
    <property type="term" value="F:methyltransferase activity"/>
    <property type="evidence" value="ECO:0007669"/>
    <property type="project" value="UniProtKB-KW"/>
</dbReference>
<dbReference type="Pfam" id="PF01535">
    <property type="entry name" value="PPR"/>
    <property type="match status" value="4"/>
</dbReference>
<dbReference type="InterPro" id="IPR002885">
    <property type="entry name" value="PPR_rpt"/>
</dbReference>
<evidence type="ECO:0000313" key="5">
    <source>
        <dbReference type="EMBL" id="PKA53171.1"/>
    </source>
</evidence>
<evidence type="ECO:0000256" key="4">
    <source>
        <dbReference type="SAM" id="MobiDB-lite"/>
    </source>
</evidence>
<dbReference type="Proteomes" id="UP000236161">
    <property type="component" value="Unassembled WGS sequence"/>
</dbReference>
<dbReference type="PANTHER" id="PTHR47447:SF28">
    <property type="entry name" value="PENTACOTRIPEPTIDE-REPEAT REGION OF PRORP DOMAIN-CONTAINING PROTEIN"/>
    <property type="match status" value="1"/>
</dbReference>
<evidence type="ECO:0000256" key="1">
    <source>
        <dbReference type="ARBA" id="ARBA00007626"/>
    </source>
</evidence>
<dbReference type="PROSITE" id="PS51375">
    <property type="entry name" value="PPR"/>
    <property type="match status" value="7"/>
</dbReference>
<comment type="similarity">
    <text evidence="1">Belongs to the PPR family. P subfamily.</text>
</comment>
<keyword evidence="2" id="KW-0677">Repeat</keyword>
<protein>
    <submittedName>
        <fullName evidence="5">Pentatricopeptide repeat-containing protein</fullName>
        <ecNumber evidence="5">2.1.1.204</ecNumber>
    </submittedName>
</protein>
<evidence type="ECO:0000256" key="3">
    <source>
        <dbReference type="PROSITE-ProRule" id="PRU00708"/>
    </source>
</evidence>
<feature type="compositionally biased region" description="Basic residues" evidence="4">
    <location>
        <begin position="1"/>
        <end position="22"/>
    </location>
</feature>
<dbReference type="EMBL" id="KZ451999">
    <property type="protein sequence ID" value="PKA53171.1"/>
    <property type="molecule type" value="Genomic_DNA"/>
</dbReference>
<accession>A0A2I0AC88</accession>
<feature type="repeat" description="PPR" evidence="3">
    <location>
        <begin position="351"/>
        <end position="385"/>
    </location>
</feature>
<dbReference type="OrthoDB" id="185373at2759"/>
<keyword evidence="5" id="KW-0808">Transferase</keyword>
<reference evidence="5 6" key="1">
    <citation type="journal article" date="2017" name="Nature">
        <title>The Apostasia genome and the evolution of orchids.</title>
        <authorList>
            <person name="Zhang G.Q."/>
            <person name="Liu K.W."/>
            <person name="Li Z."/>
            <person name="Lohaus R."/>
            <person name="Hsiao Y.Y."/>
            <person name="Niu S.C."/>
            <person name="Wang J.Y."/>
            <person name="Lin Y.C."/>
            <person name="Xu Q."/>
            <person name="Chen L.J."/>
            <person name="Yoshida K."/>
            <person name="Fujiwara S."/>
            <person name="Wang Z.W."/>
            <person name="Zhang Y.Q."/>
            <person name="Mitsuda N."/>
            <person name="Wang M."/>
            <person name="Liu G.H."/>
            <person name="Pecoraro L."/>
            <person name="Huang H.X."/>
            <person name="Xiao X.J."/>
            <person name="Lin M."/>
            <person name="Wu X.Y."/>
            <person name="Wu W.L."/>
            <person name="Chen Y.Y."/>
            <person name="Chang S.B."/>
            <person name="Sakamoto S."/>
            <person name="Ohme-Takagi M."/>
            <person name="Yagi M."/>
            <person name="Zeng S.J."/>
            <person name="Shen C.Y."/>
            <person name="Yeh C.M."/>
            <person name="Luo Y.B."/>
            <person name="Tsai W.C."/>
            <person name="Van de Peer Y."/>
            <person name="Liu Z.J."/>
        </authorList>
    </citation>
    <scope>NUCLEOTIDE SEQUENCE [LARGE SCALE GENOMIC DNA]</scope>
    <source>
        <strain evidence="6">cv. Shenzhen</strain>
        <tissue evidence="5">Stem</tissue>
    </source>
</reference>
<proteinExistence type="inferred from homology"/>
<feature type="repeat" description="PPR" evidence="3">
    <location>
        <begin position="315"/>
        <end position="349"/>
    </location>
</feature>
<keyword evidence="5" id="KW-0489">Methyltransferase</keyword>
<evidence type="ECO:0000313" key="6">
    <source>
        <dbReference type="Proteomes" id="UP000236161"/>
    </source>
</evidence>
<dbReference type="GO" id="GO:0032259">
    <property type="term" value="P:methylation"/>
    <property type="evidence" value="ECO:0007669"/>
    <property type="project" value="UniProtKB-KW"/>
</dbReference>
<feature type="repeat" description="PPR" evidence="3">
    <location>
        <begin position="171"/>
        <end position="209"/>
    </location>
</feature>